<gene>
    <name evidence="3" type="ORF">GSTUM_00004722001</name>
</gene>
<dbReference type="EMBL" id="FN430031">
    <property type="protein sequence ID" value="CAZ80583.1"/>
    <property type="molecule type" value="Genomic_DNA"/>
</dbReference>
<feature type="compositionally biased region" description="Basic and acidic residues" evidence="1">
    <location>
        <begin position="506"/>
        <end position="527"/>
    </location>
</feature>
<dbReference type="eggNOG" id="ENOG502S229">
    <property type="taxonomic scope" value="Eukaryota"/>
</dbReference>
<accession>D5G7U0</accession>
<dbReference type="OMA" id="CETHWHR"/>
<dbReference type="GeneID" id="9181402"/>
<feature type="domain" description="GmrSD restriction endonucleases N-terminal" evidence="2">
    <location>
        <begin position="59"/>
        <end position="204"/>
    </location>
</feature>
<evidence type="ECO:0000256" key="1">
    <source>
        <dbReference type="SAM" id="MobiDB-lite"/>
    </source>
</evidence>
<feature type="region of interest" description="Disordered" evidence="1">
    <location>
        <begin position="434"/>
        <end position="534"/>
    </location>
</feature>
<feature type="region of interest" description="Disordered" evidence="1">
    <location>
        <begin position="1"/>
        <end position="36"/>
    </location>
</feature>
<dbReference type="PANTHER" id="PTHR39639:SF1">
    <property type="entry name" value="DUF262 DOMAIN-CONTAINING PROTEIN"/>
    <property type="match status" value="1"/>
</dbReference>
<proteinExistence type="predicted"/>
<feature type="compositionally biased region" description="Basic and acidic residues" evidence="1">
    <location>
        <begin position="8"/>
        <end position="18"/>
    </location>
</feature>
<dbReference type="STRING" id="656061.D5G7U0"/>
<dbReference type="PANTHER" id="PTHR39639">
    <property type="entry name" value="CHROMOSOME 16, WHOLE GENOME SHOTGUN SEQUENCE"/>
    <property type="match status" value="1"/>
</dbReference>
<protein>
    <submittedName>
        <fullName evidence="3">(Perigord truffle) hypothetical protein</fullName>
    </submittedName>
</protein>
<dbReference type="KEGG" id="tml:GSTUM_00004722001"/>
<dbReference type="RefSeq" id="XP_002836392.1">
    <property type="nucleotide sequence ID" value="XM_002836346.1"/>
</dbReference>
<dbReference type="InParanoid" id="D5G7U0"/>
<reference evidence="3 4" key="1">
    <citation type="journal article" date="2010" name="Nature">
        <title>Perigord black truffle genome uncovers evolutionary origins and mechanisms of symbiosis.</title>
        <authorList>
            <person name="Martin F."/>
            <person name="Kohler A."/>
            <person name="Murat C."/>
            <person name="Balestrini R."/>
            <person name="Coutinho P.M."/>
            <person name="Jaillon O."/>
            <person name="Montanini B."/>
            <person name="Morin E."/>
            <person name="Noel B."/>
            <person name="Percudani R."/>
            <person name="Porcel B."/>
            <person name="Rubini A."/>
            <person name="Amicucci A."/>
            <person name="Amselem J."/>
            <person name="Anthouard V."/>
            <person name="Arcioni S."/>
            <person name="Artiguenave F."/>
            <person name="Aury J.M."/>
            <person name="Ballario P."/>
            <person name="Bolchi A."/>
            <person name="Brenna A."/>
            <person name="Brun A."/>
            <person name="Buee M."/>
            <person name="Cantarel B."/>
            <person name="Chevalier G."/>
            <person name="Couloux A."/>
            <person name="Da Silva C."/>
            <person name="Denoeud F."/>
            <person name="Duplessis S."/>
            <person name="Ghignone S."/>
            <person name="Hilselberger B."/>
            <person name="Iotti M."/>
            <person name="Marcais B."/>
            <person name="Mello A."/>
            <person name="Miranda M."/>
            <person name="Pacioni G."/>
            <person name="Quesneville H."/>
            <person name="Riccioni C."/>
            <person name="Ruotolo R."/>
            <person name="Splivallo R."/>
            <person name="Stocchi V."/>
            <person name="Tisserant E."/>
            <person name="Viscomi A.R."/>
            <person name="Zambonelli A."/>
            <person name="Zampieri E."/>
            <person name="Henrissat B."/>
            <person name="Lebrun M.H."/>
            <person name="Paolocci F."/>
            <person name="Bonfante P."/>
            <person name="Ottonello S."/>
            <person name="Wincker P."/>
        </authorList>
    </citation>
    <scope>NUCLEOTIDE SEQUENCE [LARGE SCALE GENOMIC DNA]</scope>
    <source>
        <strain evidence="3 4">Mel28</strain>
    </source>
</reference>
<dbReference type="Proteomes" id="UP000006911">
    <property type="component" value="Unassembled WGS sequence"/>
</dbReference>
<feature type="compositionally biased region" description="Polar residues" evidence="1">
    <location>
        <begin position="434"/>
        <end position="443"/>
    </location>
</feature>
<organism evidence="3 4">
    <name type="scientific">Tuber melanosporum (strain Mel28)</name>
    <name type="common">Perigord black truffle</name>
    <dbReference type="NCBI Taxonomy" id="656061"/>
    <lineage>
        <taxon>Eukaryota</taxon>
        <taxon>Fungi</taxon>
        <taxon>Dikarya</taxon>
        <taxon>Ascomycota</taxon>
        <taxon>Pezizomycotina</taxon>
        <taxon>Pezizomycetes</taxon>
        <taxon>Pezizales</taxon>
        <taxon>Tuberaceae</taxon>
        <taxon>Tuber</taxon>
    </lineage>
</organism>
<dbReference type="AlphaFoldDB" id="D5G7U0"/>
<evidence type="ECO:0000259" key="2">
    <source>
        <dbReference type="Pfam" id="PF03235"/>
    </source>
</evidence>
<keyword evidence="4" id="KW-1185">Reference proteome</keyword>
<evidence type="ECO:0000313" key="3">
    <source>
        <dbReference type="EMBL" id="CAZ80583.1"/>
    </source>
</evidence>
<sequence>MSTTFETLTEREHERDFFSDDSYPEDTPDTTPNYNPGEILNEADWQRRSISDLCRLIGTNYLDINPSYQRDVVWTNERMSKLIQSVLANFYIPPVIFNVIKFTENGEERYRRVCIDGKQRLTSIKRFVDGGIPVFDHKGQKWFYVDNGSAKTQKKVLPSGIKTRFLQTDILCVEYDSLGPEQEEDLFSRVQLGVPLTPAEKLKASTGEWQAFASEIELTYENLMQCADNKRARSFQLILQIFKQMTYYEEGKATTFNSGPSALRKFCENTSLLTSEFRSDVKRVFDTYAEIYEQYPDTFKNHSYKVAAKYSPIEFVAMALLIYIHPERQSIRLLQGDILELRSFVRESRQDLRSNSATWVVFMDWISNIGRYRGGLDTVRVGRPVTSSVAGPVTTSTGNRAAGQVSRRLIELVAEPISAPVADMSNTIVVQPRNATNPTTSMRSLPVVPHIGNLGPGEASSSSSGAKGLPPRPLRSQMPFPPATTSADRRQGRAEAGVSGPRKRIRGEDDGSGARRIKVEKFKEPERVGPFTNS</sequence>
<dbReference type="InterPro" id="IPR004919">
    <property type="entry name" value="GmrSD_N"/>
</dbReference>
<evidence type="ECO:0000313" key="4">
    <source>
        <dbReference type="Proteomes" id="UP000006911"/>
    </source>
</evidence>
<dbReference type="HOGENOM" id="CLU_013023_3_0_1"/>
<name>D5G7U0_TUBMM</name>
<dbReference type="Pfam" id="PF03235">
    <property type="entry name" value="GmrSD_N"/>
    <property type="match status" value="1"/>
</dbReference>